<dbReference type="Proteomes" id="UP000268652">
    <property type="component" value="Unassembled WGS sequence"/>
</dbReference>
<dbReference type="AlphaFoldDB" id="A0A3A9VSN7"/>
<evidence type="ECO:0000313" key="2">
    <source>
        <dbReference type="EMBL" id="RKN03779.1"/>
    </source>
</evidence>
<dbReference type="EMBL" id="RBDY01000043">
    <property type="protein sequence ID" value="RKN13850.1"/>
    <property type="molecule type" value="Genomic_DNA"/>
</dbReference>
<comment type="caution">
    <text evidence="2">The sequence shown here is derived from an EMBL/GenBank/DDBJ whole genome shotgun (WGS) entry which is preliminary data.</text>
</comment>
<gene>
    <name evidence="3" type="ORF">D7318_30340</name>
    <name evidence="2" type="ORF">D7319_30750</name>
</gene>
<evidence type="ECO:0000313" key="3">
    <source>
        <dbReference type="EMBL" id="RKN13850.1"/>
    </source>
</evidence>
<dbReference type="Proteomes" id="UP000275024">
    <property type="component" value="Unassembled WGS sequence"/>
</dbReference>
<sequence length="81" mass="8490">MDRGGDGPRPPPGAPFGVPSFGHAGVVRSDPRGCAGRAPRQPARSGPAPGRCSRPVRTGRRRSRGSRTALVQAVDMYRRAG</sequence>
<feature type="region of interest" description="Disordered" evidence="1">
    <location>
        <begin position="1"/>
        <end position="81"/>
    </location>
</feature>
<keyword evidence="4" id="KW-1185">Reference proteome</keyword>
<accession>A0A3A9VSN7</accession>
<name>A0A3A9VSN7_9ACTN</name>
<proteinExistence type="predicted"/>
<protein>
    <submittedName>
        <fullName evidence="2">Uncharacterized protein</fullName>
    </submittedName>
</protein>
<evidence type="ECO:0000256" key="1">
    <source>
        <dbReference type="SAM" id="MobiDB-lite"/>
    </source>
</evidence>
<organism evidence="2 5">
    <name type="scientific">Streptomyces radicis</name>
    <dbReference type="NCBI Taxonomy" id="1750517"/>
    <lineage>
        <taxon>Bacteria</taxon>
        <taxon>Bacillati</taxon>
        <taxon>Actinomycetota</taxon>
        <taxon>Actinomycetes</taxon>
        <taxon>Kitasatosporales</taxon>
        <taxon>Streptomycetaceae</taxon>
        <taxon>Streptomyces</taxon>
    </lineage>
</organism>
<evidence type="ECO:0000313" key="4">
    <source>
        <dbReference type="Proteomes" id="UP000268652"/>
    </source>
</evidence>
<dbReference type="EMBL" id="RBDX01000044">
    <property type="protein sequence ID" value="RKN03779.1"/>
    <property type="molecule type" value="Genomic_DNA"/>
</dbReference>
<evidence type="ECO:0000313" key="5">
    <source>
        <dbReference type="Proteomes" id="UP000275024"/>
    </source>
</evidence>
<reference evidence="4 5" key="1">
    <citation type="submission" date="2018-09" db="EMBL/GenBank/DDBJ databases">
        <title>Streptomyces sp. nov. DS1-2, an endophytic actinomycete isolated from roots of Dendrobium scabrilingue.</title>
        <authorList>
            <person name="Kuncharoen N."/>
            <person name="Kudo T."/>
            <person name="Ohkuma M."/>
            <person name="Yuki M."/>
            <person name="Tanasupawat S."/>
        </authorList>
    </citation>
    <scope>NUCLEOTIDE SEQUENCE [LARGE SCALE GENOMIC DNA]</scope>
    <source>
        <strain evidence="2 5">AZ1-7</strain>
        <strain evidence="3 4">DS1-2</strain>
    </source>
</reference>